<accession>A0A6S7AQ81</accession>
<gene>
    <name evidence="4" type="primary">noc_2</name>
    <name evidence="4" type="ORF">LMG3441_05972</name>
</gene>
<evidence type="ECO:0000259" key="3">
    <source>
        <dbReference type="SMART" id="SM00470"/>
    </source>
</evidence>
<dbReference type="PANTHER" id="PTHR33375:SF1">
    <property type="entry name" value="CHROMOSOME-PARTITIONING PROTEIN PARB-RELATED"/>
    <property type="match status" value="1"/>
</dbReference>
<dbReference type="InterPro" id="IPR042075">
    <property type="entry name" value="KorB_DNA-db"/>
</dbReference>
<dbReference type="RefSeq" id="WP_175171858.1">
    <property type="nucleotide sequence ID" value="NZ_CADIJQ010000017.1"/>
</dbReference>
<dbReference type="SUPFAM" id="SSF110849">
    <property type="entry name" value="ParB/Sulfiredoxin"/>
    <property type="match status" value="1"/>
</dbReference>
<feature type="compositionally biased region" description="Polar residues" evidence="2">
    <location>
        <begin position="242"/>
        <end position="251"/>
    </location>
</feature>
<feature type="region of interest" description="Disordered" evidence="2">
    <location>
        <begin position="218"/>
        <end position="254"/>
    </location>
</feature>
<evidence type="ECO:0000313" key="4">
    <source>
        <dbReference type="EMBL" id="CAB3743289.1"/>
    </source>
</evidence>
<dbReference type="Proteomes" id="UP000494269">
    <property type="component" value="Unassembled WGS sequence"/>
</dbReference>
<dbReference type="NCBIfam" id="TIGR00180">
    <property type="entry name" value="parB_part"/>
    <property type="match status" value="1"/>
</dbReference>
<dbReference type="Pfam" id="PF02195">
    <property type="entry name" value="ParB_N"/>
    <property type="match status" value="1"/>
</dbReference>
<dbReference type="Gene3D" id="6.10.250.140">
    <property type="match status" value="1"/>
</dbReference>
<dbReference type="InterPro" id="IPR050336">
    <property type="entry name" value="Chromosome_partition/occlusion"/>
</dbReference>
<dbReference type="SUPFAM" id="SSF109709">
    <property type="entry name" value="KorB DNA-binding domain-like"/>
    <property type="match status" value="1"/>
</dbReference>
<dbReference type="InterPro" id="IPR056090">
    <property type="entry name" value="DUF7673"/>
</dbReference>
<dbReference type="CDD" id="cd16398">
    <property type="entry name" value="KorB_N_like"/>
    <property type="match status" value="1"/>
</dbReference>
<protein>
    <submittedName>
        <fullName evidence="4">Nucleoid occlusion protein</fullName>
    </submittedName>
</protein>
<dbReference type="InterPro" id="IPR013741">
    <property type="entry name" value="KorB_domain"/>
</dbReference>
<sequence>MSLAAKQGGSDLDLAGLGDLASFLDGPQRQVGEPDLFDMDIIDEDRNVRLEYNPGLSKESIDELRESLRRDGMLSPISLRPNPARPGRYLINFGHRRFRAAKAEGWRQVPGIIRHKFDRFAQMAENMKREGITALEIAEFIRDELAEGRTQSEIAGGLGKSKAWVTQHAKMLDLPPTVAEAVASGKVTDVTLASELAVAHREDPQAVADLLNATETKPTRSAVKAIRKAAGTKEESPEAPSDETSPSSHNEATARAVAAQCSTYVFLANEPSSPPADGALPPRSTFVSTAGEIPAEVKAEFQRRRNVLEQEQRDAANPALRQAGMDSLNRLIEIARRDTNQSKRVADFLLAWWNATSCGGFDLADLWSVDKEIYDDMSSVIALVRRSRSYPDTLTTPVHEAFKELVKIWRPQLVNE</sequence>
<dbReference type="InterPro" id="IPR004437">
    <property type="entry name" value="ParB/RepB/Spo0J"/>
</dbReference>
<organism evidence="4 5">
    <name type="scientific">Achromobacter kerstersii</name>
    <dbReference type="NCBI Taxonomy" id="1353890"/>
    <lineage>
        <taxon>Bacteria</taxon>
        <taxon>Pseudomonadati</taxon>
        <taxon>Pseudomonadota</taxon>
        <taxon>Betaproteobacteria</taxon>
        <taxon>Burkholderiales</taxon>
        <taxon>Alcaligenaceae</taxon>
        <taxon>Achromobacter</taxon>
    </lineage>
</organism>
<dbReference type="Pfam" id="PF08535">
    <property type="entry name" value="KorB"/>
    <property type="match status" value="1"/>
</dbReference>
<dbReference type="Gene3D" id="1.10.10.730">
    <property type="entry name" value="KorB DNA-binding domain"/>
    <property type="match status" value="1"/>
</dbReference>
<reference evidence="4 5" key="1">
    <citation type="submission" date="2020-04" db="EMBL/GenBank/DDBJ databases">
        <authorList>
            <person name="De Canck E."/>
        </authorList>
    </citation>
    <scope>NUCLEOTIDE SEQUENCE [LARGE SCALE GENOMIC DNA]</scope>
    <source>
        <strain evidence="4 5">LMG 3441</strain>
    </source>
</reference>
<dbReference type="InterPro" id="IPR003115">
    <property type="entry name" value="ParB_N"/>
</dbReference>
<dbReference type="GO" id="GO:0005694">
    <property type="term" value="C:chromosome"/>
    <property type="evidence" value="ECO:0007669"/>
    <property type="project" value="TreeGrafter"/>
</dbReference>
<dbReference type="PANTHER" id="PTHR33375">
    <property type="entry name" value="CHROMOSOME-PARTITIONING PROTEIN PARB-RELATED"/>
    <property type="match status" value="1"/>
</dbReference>
<keyword evidence="5" id="KW-1185">Reference proteome</keyword>
<dbReference type="AlphaFoldDB" id="A0A6S7AQ81"/>
<dbReference type="SMART" id="SM00470">
    <property type="entry name" value="ParB"/>
    <property type="match status" value="1"/>
</dbReference>
<evidence type="ECO:0000256" key="2">
    <source>
        <dbReference type="SAM" id="MobiDB-lite"/>
    </source>
</evidence>
<proteinExistence type="inferred from homology"/>
<dbReference type="Gene3D" id="3.90.1530.30">
    <property type="match status" value="1"/>
</dbReference>
<dbReference type="GO" id="GO:0003677">
    <property type="term" value="F:DNA binding"/>
    <property type="evidence" value="ECO:0007669"/>
    <property type="project" value="InterPro"/>
</dbReference>
<dbReference type="Pfam" id="PF24720">
    <property type="entry name" value="DUF7673"/>
    <property type="match status" value="1"/>
</dbReference>
<evidence type="ECO:0000256" key="1">
    <source>
        <dbReference type="ARBA" id="ARBA00006295"/>
    </source>
</evidence>
<dbReference type="EMBL" id="CADIJQ010000017">
    <property type="protein sequence ID" value="CAB3743289.1"/>
    <property type="molecule type" value="Genomic_DNA"/>
</dbReference>
<dbReference type="GO" id="GO:0007059">
    <property type="term" value="P:chromosome segregation"/>
    <property type="evidence" value="ECO:0007669"/>
    <property type="project" value="TreeGrafter"/>
</dbReference>
<comment type="similarity">
    <text evidence="1">Belongs to the ParB family.</text>
</comment>
<name>A0A6S7AQ81_9BURK</name>
<evidence type="ECO:0000313" key="5">
    <source>
        <dbReference type="Proteomes" id="UP000494269"/>
    </source>
</evidence>
<feature type="domain" description="ParB-like N-terminal" evidence="3">
    <location>
        <begin position="32"/>
        <end position="127"/>
    </location>
</feature>
<dbReference type="InterPro" id="IPR036086">
    <property type="entry name" value="ParB/Sulfiredoxin_sf"/>
</dbReference>